<organism evidence="1 2">
    <name type="scientific">Hemibagrus guttatus</name>
    <dbReference type="NCBI Taxonomy" id="175788"/>
    <lineage>
        <taxon>Eukaryota</taxon>
        <taxon>Metazoa</taxon>
        <taxon>Chordata</taxon>
        <taxon>Craniata</taxon>
        <taxon>Vertebrata</taxon>
        <taxon>Euteleostomi</taxon>
        <taxon>Actinopterygii</taxon>
        <taxon>Neopterygii</taxon>
        <taxon>Teleostei</taxon>
        <taxon>Ostariophysi</taxon>
        <taxon>Siluriformes</taxon>
        <taxon>Bagridae</taxon>
        <taxon>Hemibagrus</taxon>
    </lineage>
</organism>
<protein>
    <submittedName>
        <fullName evidence="1">Uncharacterized protein</fullName>
    </submittedName>
</protein>
<dbReference type="AlphaFoldDB" id="A0AAE0VBC0"/>
<comment type="caution">
    <text evidence="1">The sequence shown here is derived from an EMBL/GenBank/DDBJ whole genome shotgun (WGS) entry which is preliminary data.</text>
</comment>
<feature type="non-terminal residue" evidence="1">
    <location>
        <position position="1"/>
    </location>
</feature>
<evidence type="ECO:0000313" key="2">
    <source>
        <dbReference type="Proteomes" id="UP001274896"/>
    </source>
</evidence>
<evidence type="ECO:0000313" key="1">
    <source>
        <dbReference type="EMBL" id="KAK3553937.1"/>
    </source>
</evidence>
<dbReference type="EMBL" id="JAUCMX010000002">
    <property type="protein sequence ID" value="KAK3553937.1"/>
    <property type="molecule type" value="Genomic_DNA"/>
</dbReference>
<dbReference type="Proteomes" id="UP001274896">
    <property type="component" value="Unassembled WGS sequence"/>
</dbReference>
<gene>
    <name evidence="1" type="ORF">QTP70_015283</name>
</gene>
<name>A0AAE0VBC0_9TELE</name>
<proteinExistence type="predicted"/>
<sequence length="89" mass="9934">HFIFHPRRLLIGFCLRLYPISEQASDARLTVHHLADYHDLSCTHLNLQNQKPTASAVLSQALAAGVVERAALVQDLALVDITHGFEQHL</sequence>
<reference evidence="1" key="1">
    <citation type="submission" date="2023-06" db="EMBL/GenBank/DDBJ databases">
        <title>Male Hemibagrus guttatus genome.</title>
        <authorList>
            <person name="Bian C."/>
        </authorList>
    </citation>
    <scope>NUCLEOTIDE SEQUENCE</scope>
    <source>
        <strain evidence="1">Male_cb2023</strain>
        <tissue evidence="1">Muscle</tissue>
    </source>
</reference>
<keyword evidence="2" id="KW-1185">Reference proteome</keyword>
<accession>A0AAE0VBC0</accession>